<evidence type="ECO:0000313" key="2">
    <source>
        <dbReference type="EMBL" id="KAA5602128.1"/>
    </source>
</evidence>
<organism evidence="2 3">
    <name type="scientific">Blastochloris sulfoviridis</name>
    <dbReference type="NCBI Taxonomy" id="50712"/>
    <lineage>
        <taxon>Bacteria</taxon>
        <taxon>Pseudomonadati</taxon>
        <taxon>Pseudomonadota</taxon>
        <taxon>Alphaproteobacteria</taxon>
        <taxon>Hyphomicrobiales</taxon>
        <taxon>Blastochloridaceae</taxon>
        <taxon>Blastochloris</taxon>
    </lineage>
</organism>
<comment type="caution">
    <text evidence="2">The sequence shown here is derived from an EMBL/GenBank/DDBJ whole genome shotgun (WGS) entry which is preliminary data.</text>
</comment>
<accession>A0A5M6I2U8</accession>
<dbReference type="AlphaFoldDB" id="A0A5M6I2U8"/>
<keyword evidence="3" id="KW-1185">Reference proteome</keyword>
<dbReference type="Pfam" id="PF07103">
    <property type="entry name" value="DUF1365"/>
    <property type="match status" value="1"/>
</dbReference>
<evidence type="ECO:0000256" key="1">
    <source>
        <dbReference type="SAM" id="MobiDB-lite"/>
    </source>
</evidence>
<name>A0A5M6I2U8_9HYPH</name>
<sequence length="291" mass="32119">MNAQQPRPLASQRPPPVAAASLFEGVVTHARLRPVDHRFRYRVTSLLIDIDRLAEANRLSPLFSVGRFNLWGFSEADHGAGDGSPLRPWVDDLLASAGAPRPARVLLMCYPRVFGAVFDPLSVYWCYAASGELAAILYAVRNTFGERHAYVCPLRPGEASVAEIRQQAEKRFFVSPFNALDQRYLFRMRPPGDDVAVRILQTDAEGPLFAATFSGHHRVLNTANLLRASFVHPMMTAKVLGAIHWEALRLWLKGVPLRLSARPATAPPPASRDGVFLPTTHDAPPRDAKSG</sequence>
<dbReference type="RefSeq" id="WP_150096985.1">
    <property type="nucleotide sequence ID" value="NZ_VWPL01000009.1"/>
</dbReference>
<dbReference type="EMBL" id="VWPL01000009">
    <property type="protein sequence ID" value="KAA5602128.1"/>
    <property type="molecule type" value="Genomic_DNA"/>
</dbReference>
<gene>
    <name evidence="2" type="ORF">F1193_07100</name>
</gene>
<protein>
    <submittedName>
        <fullName evidence="2">DUF1365 domain-containing protein</fullName>
    </submittedName>
</protein>
<dbReference type="PANTHER" id="PTHR33973:SF4">
    <property type="entry name" value="OS07G0153300 PROTEIN"/>
    <property type="match status" value="1"/>
</dbReference>
<dbReference type="OrthoDB" id="9778801at2"/>
<reference evidence="2 3" key="1">
    <citation type="submission" date="2019-09" db="EMBL/GenBank/DDBJ databases">
        <title>Draft Whole-Genome sequence of Blastochloris sulfoviridis DSM 729.</title>
        <authorList>
            <person name="Meyer T.E."/>
            <person name="Kyndt J.A."/>
        </authorList>
    </citation>
    <scope>NUCLEOTIDE SEQUENCE [LARGE SCALE GENOMIC DNA]</scope>
    <source>
        <strain evidence="2 3">DSM 729</strain>
    </source>
</reference>
<dbReference type="PANTHER" id="PTHR33973">
    <property type="entry name" value="OS07G0153300 PROTEIN"/>
    <property type="match status" value="1"/>
</dbReference>
<proteinExistence type="predicted"/>
<evidence type="ECO:0000313" key="3">
    <source>
        <dbReference type="Proteomes" id="UP000323886"/>
    </source>
</evidence>
<dbReference type="InterPro" id="IPR010775">
    <property type="entry name" value="DUF1365"/>
</dbReference>
<feature type="region of interest" description="Disordered" evidence="1">
    <location>
        <begin position="262"/>
        <end position="291"/>
    </location>
</feature>
<dbReference type="Proteomes" id="UP000323886">
    <property type="component" value="Unassembled WGS sequence"/>
</dbReference>